<evidence type="ECO:0008006" key="4">
    <source>
        <dbReference type="Google" id="ProtNLM"/>
    </source>
</evidence>
<evidence type="ECO:0000313" key="3">
    <source>
        <dbReference type="Proteomes" id="UP000324106"/>
    </source>
</evidence>
<dbReference type="InterPro" id="IPR027417">
    <property type="entry name" value="P-loop_NTPase"/>
</dbReference>
<protein>
    <recommendedName>
        <fullName evidence="4">ATP-binding protein</fullName>
    </recommendedName>
</protein>
<organism evidence="2 3">
    <name type="scientific">Streptomyces venezuelae</name>
    <dbReference type="NCBI Taxonomy" id="54571"/>
    <lineage>
        <taxon>Bacteria</taxon>
        <taxon>Bacillati</taxon>
        <taxon>Actinomycetota</taxon>
        <taxon>Actinomycetes</taxon>
        <taxon>Kitasatosporales</taxon>
        <taxon>Streptomycetaceae</taxon>
        <taxon>Streptomyces</taxon>
    </lineage>
</organism>
<sequence length="1342" mass="149074">MGWQAKFWLSKEQVDAAKGQLDKSVQAALTQHPTLVRYVVALPLDPTGPTGGRGMSLYEKVLGEEGWREGWRRIAAERGMQVDFQVEWATNLITRFRTVDTTGVRTRYWFDAEVLADQWWQHRLEEAVQAARPRYMPELSVRVPVTQHALGALCGDDEWHRRVEADISELEGLLKNLRVDPFGSQQLAGSPSADLESVRQRGADLVTALAQWQHGPCDASIDALRIALAAVQQASNDAEGAEADALTAAHGTGWDTPSWRQWQAEYMVSFPSAAADALRKLNGLLADVAAWITGPMERLRTAHSVLLTSAAGMGKTFVTLDYVSQRLRSGCPSLLVHGRHFREGPLLEQLRVRLDLPADLTGDDFLGLLNQAGRSAGSPVLLVIDALNESRPRTIWRDELDTLITKIGRFEHLRVVFTFRSHYRFQVLPDEADMPEIVHRGFEEVEYDAIQEYADFYQLEPPTAPPVQAEFSSPLFLRLLCEALKDQGRRSLDKASMGLDDLADLLLEQTNRRISAQLNAPVADQIVHQAMLGIAERMGGHTRPWIDRGSAHNLLRGIWPDRSAETSLLEALVGEGLLAEDIDPASTGPQRHVVAMAFERLGQHLIIVAATSALNRKDDVRQALTSGSLRQLLGLDALPDPGLLEALSVILGHRGMELTDFRDEIGDEQAIAAVIAGLPWRSDTSISADTVDCVDDALRAQETFDEAMNMLFRLATRPDHALNADHLDALLSARRMADIDAVLTPWLYATRDEGGAAHRLISWAREQDITHTGRETSRLWVTALLWCTGCSDRRVRDDATLAAARLLTVHPEHAPAMLAHFLDVEDDWIIERTCYAAYTALLRSGSVADWHAAAQAAWEVMASEASPLNAALRDELRRIVEAAAERKALPAGVDLDRVRPPYSTSWPISWPKPEDVEPYKENRGDYPKLHFSCTADDFFTYVIKSTLRKRTGIDPQAAARRVLLDAVQLGYSPHLHASFDQHVMDTYGGGRGKPKWIERISKKYQWIAFARVLGQINDHVSQACGRWDPPPPSVPGPQATQLRQMDPTVCDAQPDDTALARPHVPSYDWESFDQAASPGEWIADEGDLPEIPVDVNASLTPKVVLAGTYEWRREGEPKNNCPTIWAHLVSLLVKKQDLDVLLAELTGEDLAEYVSSASGAMYTDGFVGEYPFGQHYVAEAHVRAHEHEEPFSVVTLPTTFALLGEYEYSPTSQISLIAPSPRLFGPAPGQLRWDGARTWRDAAGQSIATVRKVFGGGQNELLIDRAWLDAWLGDQDMTLVWLELLGKDILRTSLNDESPGRLVRSQARYRTDDGQVDFLPSSYDRIEPWPSNGERGASRTIA</sequence>
<dbReference type="Proteomes" id="UP000324106">
    <property type="component" value="Chromosome"/>
</dbReference>
<dbReference type="RefSeq" id="WP_150264461.1">
    <property type="nucleotide sequence ID" value="NZ_CP029194.1"/>
</dbReference>
<evidence type="ECO:0000256" key="1">
    <source>
        <dbReference type="SAM" id="MobiDB-lite"/>
    </source>
</evidence>
<reference evidence="2 3" key="1">
    <citation type="submission" date="2018-05" db="EMBL/GenBank/DDBJ databases">
        <title>Streptomyces venezuelae.</title>
        <authorList>
            <person name="Kim W."/>
            <person name="Lee N."/>
            <person name="Cho B.-K."/>
        </authorList>
    </citation>
    <scope>NUCLEOTIDE SEQUENCE [LARGE SCALE GENOMIC DNA]</scope>
    <source>
        <strain evidence="2 3">ATCC 15068</strain>
    </source>
</reference>
<name>A0A5P2AP50_STRVZ</name>
<feature type="region of interest" description="Disordered" evidence="1">
    <location>
        <begin position="1323"/>
        <end position="1342"/>
    </location>
</feature>
<gene>
    <name evidence="2" type="ORF">DEJ46_05715</name>
</gene>
<dbReference type="SUPFAM" id="SSF52540">
    <property type="entry name" value="P-loop containing nucleoside triphosphate hydrolases"/>
    <property type="match status" value="1"/>
</dbReference>
<evidence type="ECO:0000313" key="2">
    <source>
        <dbReference type="EMBL" id="QES18641.1"/>
    </source>
</evidence>
<dbReference type="EMBL" id="CP029194">
    <property type="protein sequence ID" value="QES18641.1"/>
    <property type="molecule type" value="Genomic_DNA"/>
</dbReference>
<proteinExistence type="predicted"/>
<dbReference type="OrthoDB" id="9757917at2"/>
<accession>A0A5P2AP50</accession>